<name>A0ABS5BRW6_9BACT</name>
<protein>
    <recommendedName>
        <fullName evidence="3">Minor tail protein</fullName>
    </recommendedName>
</protein>
<comment type="caution">
    <text evidence="1">The sequence shown here is derived from an EMBL/GenBank/DDBJ whole genome shotgun (WGS) entry which is preliminary data.</text>
</comment>
<evidence type="ECO:0008006" key="3">
    <source>
        <dbReference type="Google" id="ProtNLM"/>
    </source>
</evidence>
<keyword evidence="2" id="KW-1185">Reference proteome</keyword>
<evidence type="ECO:0000313" key="1">
    <source>
        <dbReference type="EMBL" id="MBP3956474.1"/>
    </source>
</evidence>
<organism evidence="1 2">
    <name type="scientific">Gemmata palustris</name>
    <dbReference type="NCBI Taxonomy" id="2822762"/>
    <lineage>
        <taxon>Bacteria</taxon>
        <taxon>Pseudomonadati</taxon>
        <taxon>Planctomycetota</taxon>
        <taxon>Planctomycetia</taxon>
        <taxon>Gemmatales</taxon>
        <taxon>Gemmataceae</taxon>
        <taxon>Gemmata</taxon>
    </lineage>
</organism>
<reference evidence="1 2" key="1">
    <citation type="submission" date="2021-04" db="EMBL/GenBank/DDBJ databases">
        <authorList>
            <person name="Ivanova A."/>
        </authorList>
    </citation>
    <scope>NUCLEOTIDE SEQUENCE [LARGE SCALE GENOMIC DNA]</scope>
    <source>
        <strain evidence="1 2">G18</strain>
    </source>
</reference>
<evidence type="ECO:0000313" key="2">
    <source>
        <dbReference type="Proteomes" id="UP000676565"/>
    </source>
</evidence>
<dbReference type="RefSeq" id="WP_210654631.1">
    <property type="nucleotide sequence ID" value="NZ_JAGKQQ010000001.1"/>
</dbReference>
<sequence>MNPLGPIAALQALMPIELTAKATVSGRIYYAWEQRERNYTTGDFQAPISPLRGTTTVAPAREVNNADVPTGTIVLARQAGSVGGQVCYEFQYEPGGSAPTPVYGESTLSLYTITADFTWFDSTLSISLPSAGTYSLECTATARGGVSVVGATSYIAARLWDVTNNSDLNPADPSIAFLIQPQTTVAVVRATTTFGFNHTAAGAKTIRLEVFRGPNFGTSIIDGYSNSSVTRLRYWKIS</sequence>
<dbReference type="Proteomes" id="UP000676565">
    <property type="component" value="Unassembled WGS sequence"/>
</dbReference>
<gene>
    <name evidence="1" type="ORF">J8F10_14430</name>
</gene>
<accession>A0ABS5BRW6</accession>
<proteinExistence type="predicted"/>
<dbReference type="EMBL" id="JAGKQQ010000001">
    <property type="protein sequence ID" value="MBP3956474.1"/>
    <property type="molecule type" value="Genomic_DNA"/>
</dbReference>